<gene>
    <name evidence="2" type="ORF">RFI_35186</name>
</gene>
<keyword evidence="3" id="KW-1185">Reference proteome</keyword>
<sequence length="194" mass="23637">MLLIFLFMSVNYAKYFCLLMSKFLCKEQENGNIIYFFFLFLWKIQFSYYKIIYVLFKNFCTYLFILIRKVFFIIMKSILKNIFSKKKSRFIGRKRKNTKEIDDLFCIVIFFALFLSSLLLYQMEIQLQQKTIYSCRYNNVDKQNYSLFLCYKFSFLNGDLGSCYRFFLSYSSKTRVMYAKDKIQCGVTKRMYTT</sequence>
<dbReference type="AlphaFoldDB" id="X6LNE5"/>
<protein>
    <recommendedName>
        <fullName evidence="4">Transmembrane protein</fullName>
    </recommendedName>
</protein>
<name>X6LNE5_RETFI</name>
<keyword evidence="1" id="KW-0472">Membrane</keyword>
<feature type="transmembrane region" description="Helical" evidence="1">
    <location>
        <begin position="6"/>
        <end position="25"/>
    </location>
</feature>
<accession>X6LNE5</accession>
<proteinExistence type="predicted"/>
<evidence type="ECO:0000256" key="1">
    <source>
        <dbReference type="SAM" id="Phobius"/>
    </source>
</evidence>
<reference evidence="2 3" key="1">
    <citation type="journal article" date="2013" name="Curr. Biol.">
        <title>The Genome of the Foraminiferan Reticulomyxa filosa.</title>
        <authorList>
            <person name="Glockner G."/>
            <person name="Hulsmann N."/>
            <person name="Schleicher M."/>
            <person name="Noegel A.A."/>
            <person name="Eichinger L."/>
            <person name="Gallinger C."/>
            <person name="Pawlowski J."/>
            <person name="Sierra R."/>
            <person name="Euteneuer U."/>
            <person name="Pillet L."/>
            <person name="Moustafa A."/>
            <person name="Platzer M."/>
            <person name="Groth M."/>
            <person name="Szafranski K."/>
            <person name="Schliwa M."/>
        </authorList>
    </citation>
    <scope>NUCLEOTIDE SEQUENCE [LARGE SCALE GENOMIC DNA]</scope>
</reference>
<feature type="transmembrane region" description="Helical" evidence="1">
    <location>
        <begin position="62"/>
        <end position="83"/>
    </location>
</feature>
<feature type="transmembrane region" description="Helical" evidence="1">
    <location>
        <begin position="104"/>
        <end position="123"/>
    </location>
</feature>
<evidence type="ECO:0000313" key="3">
    <source>
        <dbReference type="Proteomes" id="UP000023152"/>
    </source>
</evidence>
<organism evidence="2 3">
    <name type="scientific">Reticulomyxa filosa</name>
    <dbReference type="NCBI Taxonomy" id="46433"/>
    <lineage>
        <taxon>Eukaryota</taxon>
        <taxon>Sar</taxon>
        <taxon>Rhizaria</taxon>
        <taxon>Retaria</taxon>
        <taxon>Foraminifera</taxon>
        <taxon>Monothalamids</taxon>
        <taxon>Reticulomyxidae</taxon>
        <taxon>Reticulomyxa</taxon>
    </lineage>
</organism>
<evidence type="ECO:0008006" key="4">
    <source>
        <dbReference type="Google" id="ProtNLM"/>
    </source>
</evidence>
<dbReference type="Proteomes" id="UP000023152">
    <property type="component" value="Unassembled WGS sequence"/>
</dbReference>
<evidence type="ECO:0000313" key="2">
    <source>
        <dbReference type="EMBL" id="ETO02250.1"/>
    </source>
</evidence>
<comment type="caution">
    <text evidence="2">The sequence shown here is derived from an EMBL/GenBank/DDBJ whole genome shotgun (WGS) entry which is preliminary data.</text>
</comment>
<dbReference type="EMBL" id="ASPP01036304">
    <property type="protein sequence ID" value="ETO02250.1"/>
    <property type="molecule type" value="Genomic_DNA"/>
</dbReference>
<keyword evidence="1" id="KW-1133">Transmembrane helix</keyword>
<keyword evidence="1" id="KW-0812">Transmembrane</keyword>
<feature type="transmembrane region" description="Helical" evidence="1">
    <location>
        <begin position="32"/>
        <end position="56"/>
    </location>
</feature>